<organism evidence="1 2">
    <name type="scientific">Bradyrhizobium japonicum</name>
    <dbReference type="NCBI Taxonomy" id="375"/>
    <lineage>
        <taxon>Bacteria</taxon>
        <taxon>Pseudomonadati</taxon>
        <taxon>Pseudomonadota</taxon>
        <taxon>Alphaproteobacteria</taxon>
        <taxon>Hyphomicrobiales</taxon>
        <taxon>Nitrobacteraceae</taxon>
        <taxon>Bradyrhizobium</taxon>
    </lineage>
</organism>
<name>A0A0A3Y4N3_BRAJP</name>
<comment type="caution">
    <text evidence="1">The sequence shown here is derived from an EMBL/GenBank/DDBJ whole genome shotgun (WGS) entry which is preliminary data.</text>
</comment>
<dbReference type="Proteomes" id="UP000030377">
    <property type="component" value="Unassembled WGS sequence"/>
</dbReference>
<sequence length="256" mass="27925">MDRPDAGADRAHGSVGVVMSAMNRPGNFSMKLNAQASPARSLLKASLLAAVFLAATAGSVEAQQFSADLVAKKDETTTALGRLRVSDGKVRLEAAAWPDGFFLIDIAGPAAYFVRPGARVFMDAKQSSPLTGMFAPVDPNDPCRQWLAMAQLSAPTDLATWRCQHDHEETVAGRKMDVYRVAAPSSTFLGWVDREHKFPVQIKTEDGTMITAEHIRDELQPAQTFEIPAGMRKFDPKALIQRIKQSDVWVAQPDSE</sequence>
<gene>
    <name evidence="1" type="ORF">MA20_06970</name>
</gene>
<reference evidence="1 2" key="1">
    <citation type="submission" date="2014-09" db="EMBL/GenBank/DDBJ databases">
        <title>Draft genome of Bradyrhizobium japonicum Is-34.</title>
        <authorList>
            <person name="Tsurumaru H."/>
            <person name="Yamakawa T."/>
            <person name="Hashimoto S."/>
            <person name="Okizaki K."/>
            <person name="Kanesaki Y."/>
            <person name="Yoshikawa H."/>
            <person name="Yajima S."/>
        </authorList>
    </citation>
    <scope>NUCLEOTIDE SEQUENCE [LARGE SCALE GENOMIC DNA]</scope>
    <source>
        <strain evidence="1 2">Is-34</strain>
    </source>
</reference>
<dbReference type="EMBL" id="JRPN01000004">
    <property type="protein sequence ID" value="KGT80351.1"/>
    <property type="molecule type" value="Genomic_DNA"/>
</dbReference>
<evidence type="ECO:0000313" key="2">
    <source>
        <dbReference type="Proteomes" id="UP000030377"/>
    </source>
</evidence>
<accession>A0A0A3Y4N3</accession>
<proteinExistence type="predicted"/>
<evidence type="ECO:0000313" key="1">
    <source>
        <dbReference type="EMBL" id="KGT80351.1"/>
    </source>
</evidence>
<dbReference type="AlphaFoldDB" id="A0A0A3Y4N3"/>
<protein>
    <submittedName>
        <fullName evidence="1">Uncharacterized protein</fullName>
    </submittedName>
</protein>